<evidence type="ECO:0000313" key="5">
    <source>
        <dbReference type="EMBL" id="ASO21571.1"/>
    </source>
</evidence>
<dbReference type="Proteomes" id="UP000204221">
    <property type="component" value="Chromosome"/>
</dbReference>
<evidence type="ECO:0000256" key="2">
    <source>
        <dbReference type="ARBA" id="ARBA00022723"/>
    </source>
</evidence>
<dbReference type="AlphaFoldDB" id="A0A221W790"/>
<dbReference type="InterPro" id="IPR013785">
    <property type="entry name" value="Aldolase_TIM"/>
</dbReference>
<keyword evidence="4" id="KW-0411">Iron-sulfur</keyword>
<dbReference type="SUPFAM" id="SSF102114">
    <property type="entry name" value="Radical SAM enzymes"/>
    <property type="match status" value="1"/>
</dbReference>
<dbReference type="OrthoDB" id="9782387at2"/>
<dbReference type="GO" id="GO:0003824">
    <property type="term" value="F:catalytic activity"/>
    <property type="evidence" value="ECO:0007669"/>
    <property type="project" value="InterPro"/>
</dbReference>
<evidence type="ECO:0000256" key="4">
    <source>
        <dbReference type="ARBA" id="ARBA00023014"/>
    </source>
</evidence>
<dbReference type="Pfam" id="PF04055">
    <property type="entry name" value="Radical_SAM"/>
    <property type="match status" value="1"/>
</dbReference>
<dbReference type="SFLD" id="SFLDS00029">
    <property type="entry name" value="Radical_SAM"/>
    <property type="match status" value="1"/>
</dbReference>
<keyword evidence="1" id="KW-0949">S-adenosyl-L-methionine</keyword>
<dbReference type="PROSITE" id="PS51918">
    <property type="entry name" value="RADICAL_SAM"/>
    <property type="match status" value="1"/>
</dbReference>
<protein>
    <submittedName>
        <fullName evidence="5">Antilisterial bacteriocin subtilosin biosynthesis protein AlbA</fullName>
    </submittedName>
</protein>
<evidence type="ECO:0000256" key="3">
    <source>
        <dbReference type="ARBA" id="ARBA00023004"/>
    </source>
</evidence>
<evidence type="ECO:0000313" key="6">
    <source>
        <dbReference type="Proteomes" id="UP000204221"/>
    </source>
</evidence>
<dbReference type="KEGG" id="ahg:AHOG_19765"/>
<keyword evidence="2" id="KW-0479">Metal-binding</keyword>
<dbReference type="SFLD" id="SFLDG01067">
    <property type="entry name" value="SPASM/twitch_domain_containing"/>
    <property type="match status" value="1"/>
</dbReference>
<dbReference type="GO" id="GO:0046872">
    <property type="term" value="F:metal ion binding"/>
    <property type="evidence" value="ECO:0007669"/>
    <property type="project" value="UniProtKB-KW"/>
</dbReference>
<dbReference type="GO" id="GO:0051536">
    <property type="term" value="F:iron-sulfur cluster binding"/>
    <property type="evidence" value="ECO:0007669"/>
    <property type="project" value="UniProtKB-KW"/>
</dbReference>
<dbReference type="InterPro" id="IPR058240">
    <property type="entry name" value="rSAM_sf"/>
</dbReference>
<sequence>MNPPGAGNRTVAAGTRAGIAVVHDPLTGLTHRAFHPLQPGRVRLDDAQINAWPTIAAHQLRGRLPVSVCWSPLTRCNLSCPYCLDDTRVADVFPAARLRIAEILGGSGVLGVDVSGGEPLLLRDLTALLDRLSPSTAVSVTTNGWHLARRAVELAGKVDAVRVSLDGPDSARHDRWRGTGSFARAVQGISVARDHGIPLRLQTVLLRSNQHHAQAMVDLAAELGTSGVTFLQMLPIGEGRHLAADEQLSDQRAQDLIDTLDVPAEVTVRLRTRAAAGGFTVIRADGHVWRNDPDSTGITTLHPLRSADDLALTGEDGSA</sequence>
<dbReference type="EMBL" id="CP022521">
    <property type="protein sequence ID" value="ASO21571.1"/>
    <property type="molecule type" value="Genomic_DNA"/>
</dbReference>
<gene>
    <name evidence="5" type="primary">albA3</name>
    <name evidence="5" type="ORF">AHOG_19765</name>
</gene>
<reference evidence="5 6" key="1">
    <citation type="submission" date="2017-07" db="EMBL/GenBank/DDBJ databases">
        <title>Complete genome sequence of Actinoalloteichus hoggarensis DSM 45943, type strain of Actinoalloteichus hoggarensis.</title>
        <authorList>
            <person name="Ruckert C."/>
            <person name="Nouioui I."/>
            <person name="Willmese J."/>
            <person name="van Wezel G."/>
            <person name="Klenk H.-P."/>
            <person name="Kalinowski J."/>
            <person name="Zotchev S.B."/>
        </authorList>
    </citation>
    <scope>NUCLEOTIDE SEQUENCE [LARGE SCALE GENOMIC DNA]</scope>
    <source>
        <strain evidence="5 6">DSM 45943</strain>
    </source>
</reference>
<organism evidence="5 6">
    <name type="scientific">Actinoalloteichus hoggarensis</name>
    <dbReference type="NCBI Taxonomy" id="1470176"/>
    <lineage>
        <taxon>Bacteria</taxon>
        <taxon>Bacillati</taxon>
        <taxon>Actinomycetota</taxon>
        <taxon>Actinomycetes</taxon>
        <taxon>Pseudonocardiales</taxon>
        <taxon>Pseudonocardiaceae</taxon>
        <taxon>Actinoalloteichus</taxon>
    </lineage>
</organism>
<dbReference type="CDD" id="cd01335">
    <property type="entry name" value="Radical_SAM"/>
    <property type="match status" value="1"/>
</dbReference>
<keyword evidence="6" id="KW-1185">Reference proteome</keyword>
<accession>A0A221W790</accession>
<keyword evidence="3" id="KW-0408">Iron</keyword>
<name>A0A221W790_9PSEU</name>
<proteinExistence type="predicted"/>
<dbReference type="InterPro" id="IPR007197">
    <property type="entry name" value="rSAM"/>
</dbReference>
<dbReference type="InterPro" id="IPR050377">
    <property type="entry name" value="Radical_SAM_PqqE_MftC-like"/>
</dbReference>
<dbReference type="Gene3D" id="3.20.20.70">
    <property type="entry name" value="Aldolase class I"/>
    <property type="match status" value="1"/>
</dbReference>
<dbReference type="PANTHER" id="PTHR11228">
    <property type="entry name" value="RADICAL SAM DOMAIN PROTEIN"/>
    <property type="match status" value="1"/>
</dbReference>
<evidence type="ECO:0000256" key="1">
    <source>
        <dbReference type="ARBA" id="ARBA00022691"/>
    </source>
</evidence>
<dbReference type="RefSeq" id="WP_093942688.1">
    <property type="nucleotide sequence ID" value="NZ_CP022521.1"/>
</dbReference>
<dbReference type="PANTHER" id="PTHR11228:SF7">
    <property type="entry name" value="PQQA PEPTIDE CYCLASE"/>
    <property type="match status" value="1"/>
</dbReference>